<dbReference type="PROSITE" id="PS50294">
    <property type="entry name" value="WD_REPEATS_REGION"/>
    <property type="match status" value="2"/>
</dbReference>
<dbReference type="GO" id="GO:0045717">
    <property type="term" value="P:negative regulation of fatty acid biosynthetic process"/>
    <property type="evidence" value="ECO:0007669"/>
    <property type="project" value="TreeGrafter"/>
</dbReference>
<evidence type="ECO:0000256" key="3">
    <source>
        <dbReference type="PROSITE-ProRule" id="PRU00221"/>
    </source>
</evidence>
<evidence type="ECO:0000256" key="1">
    <source>
        <dbReference type="ARBA" id="ARBA00022574"/>
    </source>
</evidence>
<feature type="compositionally biased region" description="Basic residues" evidence="4">
    <location>
        <begin position="536"/>
        <end position="547"/>
    </location>
</feature>
<feature type="compositionally biased region" description="Basic and acidic residues" evidence="4">
    <location>
        <begin position="804"/>
        <end position="821"/>
    </location>
</feature>
<dbReference type="SUPFAM" id="SSF50978">
    <property type="entry name" value="WD40 repeat-like"/>
    <property type="match status" value="1"/>
</dbReference>
<feature type="region of interest" description="Disordered" evidence="4">
    <location>
        <begin position="804"/>
        <end position="844"/>
    </location>
</feature>
<keyword evidence="2" id="KW-0677">Repeat</keyword>
<dbReference type="Proteomes" id="UP000749559">
    <property type="component" value="Unassembled WGS sequence"/>
</dbReference>
<dbReference type="SMART" id="SM00320">
    <property type="entry name" value="WD40"/>
    <property type="match status" value="6"/>
</dbReference>
<feature type="repeat" description="WD" evidence="3">
    <location>
        <begin position="50"/>
        <end position="92"/>
    </location>
</feature>
<dbReference type="Gene3D" id="2.130.10.10">
    <property type="entry name" value="YVTN repeat-like/Quinoprotein amine dehydrogenase"/>
    <property type="match status" value="3"/>
</dbReference>
<evidence type="ECO:0000256" key="4">
    <source>
        <dbReference type="SAM" id="MobiDB-lite"/>
    </source>
</evidence>
<sequence length="872" mass="97866">KKMFSEKSKSFRFGPVSYSFHRHYKENTYLKNRLLRERTSALTGLYSKDLKGHFGCVNAIEFSNHGGELICSGGDDRRVLLWHSESALSRHKAKVMKGEHHSNIFCIAFNNDNTNVFSGGNDEQVIVHDATTGETKDVFLHEEAVYGLSADPNNSSVFASACDDGRILVYDIREPPSSEPFCLANYVSPMHSVMYNPVEPRLLATANSKEGLGLWDIRKPRSCVIKYGGRDCAQSCMSVRINQLGTELVALRRRLPPVLYNLTSETPIHTFDQSGYYNSCTMKSCCFAGDRDQYVVSGSDDFNLYVWKIPEKPNSIKEVDQAHFVLAGHRSIVNQVRFNPDNHLLISSGVEKVIKVWSPFPLPGTLNEETLLNRVEERSMYSHEEYINLVLRSGEVMSHDYTDGSMEEDPRMMAFFDSLVQRELEGWSSSDVSSDTDVDDITAIQQIRDELSQGTATGSDSDAGRISPFSAAFASVMAGRTQQLSNDVINRIDQSEAERSRTPQTENNIVARRARIAELIAKKRREYKEKQASSKTIKKLKTKRKRYTNTIVSSESSDSESDSSAVLKRKPPKQVCKVTIGSGDIVDTSSSSESGDNASIDILEQMQADTRQKKSIMSHIKQMRSRLRNLDSNELCNLGYEALRSESSSSETAPNESSTPIEVESLDLESIHQEIEIPIKLDTTDNMIGPQLPKNDILNKDKMIGPQLPHTSKDSAVPNIETNEMLTPGSTHTSSNIGFTAIKSRAIKRTTIPRSETSRNQIKLNANKNSKHIGNSEHQNTSTEICYTSDNSKSTIENNTKTVDFNHWKTDEESRGNKKDSNSAGSSMTAASNNVQSVWSEFKRFSRRVERARRHYRRISQEDQEQDQNPAD</sequence>
<evidence type="ECO:0000256" key="2">
    <source>
        <dbReference type="ARBA" id="ARBA00022737"/>
    </source>
</evidence>
<feature type="non-terminal residue" evidence="5">
    <location>
        <position position="872"/>
    </location>
</feature>
<reference evidence="5" key="1">
    <citation type="submission" date="2022-03" db="EMBL/GenBank/DDBJ databases">
        <authorList>
            <person name="Martin C."/>
        </authorList>
    </citation>
    <scope>NUCLEOTIDE SEQUENCE</scope>
</reference>
<accession>A0A8S4PF44</accession>
<dbReference type="InterPro" id="IPR001680">
    <property type="entry name" value="WD40_rpt"/>
</dbReference>
<feature type="region of interest" description="Disordered" evidence="4">
    <location>
        <begin position="754"/>
        <end position="782"/>
    </location>
</feature>
<proteinExistence type="predicted"/>
<dbReference type="Pfam" id="PF00400">
    <property type="entry name" value="WD40"/>
    <property type="match status" value="4"/>
</dbReference>
<dbReference type="AlphaFoldDB" id="A0A8S4PF44"/>
<evidence type="ECO:0000313" key="6">
    <source>
        <dbReference type="Proteomes" id="UP000749559"/>
    </source>
</evidence>
<dbReference type="PANTHER" id="PTHR15574:SF43">
    <property type="entry name" value="DDB1- AND CUL4-ASSOCIATED FACTOR 5"/>
    <property type="match status" value="1"/>
</dbReference>
<dbReference type="InterPro" id="IPR015943">
    <property type="entry name" value="WD40/YVTN_repeat-like_dom_sf"/>
</dbReference>
<dbReference type="EMBL" id="CAIIXF020000008">
    <property type="protein sequence ID" value="CAH1791672.1"/>
    <property type="molecule type" value="Genomic_DNA"/>
</dbReference>
<keyword evidence="6" id="KW-1185">Reference proteome</keyword>
<keyword evidence="1 3" id="KW-0853">WD repeat</keyword>
<dbReference type="PANTHER" id="PTHR15574">
    <property type="entry name" value="WD REPEAT DOMAIN-CONTAINING FAMILY"/>
    <property type="match status" value="1"/>
</dbReference>
<feature type="repeat" description="WD" evidence="3">
    <location>
        <begin position="326"/>
        <end position="358"/>
    </location>
</feature>
<protein>
    <recommendedName>
        <fullName evidence="7">DDB1-and CUL4-associated factor 5</fullName>
    </recommendedName>
</protein>
<dbReference type="GO" id="GO:0005737">
    <property type="term" value="C:cytoplasm"/>
    <property type="evidence" value="ECO:0007669"/>
    <property type="project" value="TreeGrafter"/>
</dbReference>
<organism evidence="5 6">
    <name type="scientific">Owenia fusiformis</name>
    <name type="common">Polychaete worm</name>
    <dbReference type="NCBI Taxonomy" id="6347"/>
    <lineage>
        <taxon>Eukaryota</taxon>
        <taxon>Metazoa</taxon>
        <taxon>Spiralia</taxon>
        <taxon>Lophotrochozoa</taxon>
        <taxon>Annelida</taxon>
        <taxon>Polychaeta</taxon>
        <taxon>Sedentaria</taxon>
        <taxon>Canalipalpata</taxon>
        <taxon>Sabellida</taxon>
        <taxon>Oweniida</taxon>
        <taxon>Oweniidae</taxon>
        <taxon>Owenia</taxon>
    </lineage>
</organism>
<feature type="region of interest" description="Disordered" evidence="4">
    <location>
        <begin position="527"/>
        <end position="572"/>
    </location>
</feature>
<dbReference type="InterPro" id="IPR045151">
    <property type="entry name" value="DCAF8"/>
</dbReference>
<dbReference type="OrthoDB" id="5573735at2759"/>
<feature type="compositionally biased region" description="Polar residues" evidence="4">
    <location>
        <begin position="822"/>
        <end position="839"/>
    </location>
</feature>
<dbReference type="InterPro" id="IPR036322">
    <property type="entry name" value="WD40_repeat_dom_sf"/>
</dbReference>
<dbReference type="GO" id="GO:0080008">
    <property type="term" value="C:Cul4-RING E3 ubiquitin ligase complex"/>
    <property type="evidence" value="ECO:0007669"/>
    <property type="project" value="TreeGrafter"/>
</dbReference>
<gene>
    <name evidence="5" type="ORF">OFUS_LOCUS16729</name>
</gene>
<evidence type="ECO:0008006" key="7">
    <source>
        <dbReference type="Google" id="ProtNLM"/>
    </source>
</evidence>
<evidence type="ECO:0000313" key="5">
    <source>
        <dbReference type="EMBL" id="CAH1791672.1"/>
    </source>
</evidence>
<comment type="caution">
    <text evidence="5">The sequence shown here is derived from an EMBL/GenBank/DDBJ whole genome shotgun (WGS) entry which is preliminary data.</text>
</comment>
<name>A0A8S4PF44_OWEFU</name>
<dbReference type="PROSITE" id="PS50082">
    <property type="entry name" value="WD_REPEATS_2"/>
    <property type="match status" value="2"/>
</dbReference>